<sequence length="410" mass="45750">MKRAPYQIDLFEHVAGAYAQPESGRLTNDELYRITAGRAGIGVDEMNATSPIGQAGSERSLLKRKIRWYQQELRNIGVIQHVEGQRGVWELTAAGRSRLRKIKPGASVLGFSTKLGVAIWGDAKQVFERMEEPICLGLFSPPYPLAIPRAYGNPTTANYLDFLTPIIEPIVKRMVPGGNLAIVIGNDVFERKSPARSTYVEELTLTLCKRFGLQLMDRLVWVSNKPPGPIQYSSIQRVQLSGTYEWILWFTTDASKCIADNRRILEPHSEAHRKLIERGGERQGRVSGDGAQRVRRGAYGNPTEGRIPRNVLNVANTCADQRVYKNRARALGLMPHGAPMPLALARKLVRFLSDVDQLVVDPFGGSATTARACEIEGRRWLSTEIAFEYIRGAAERFTDCDDFQLAIDVV</sequence>
<comment type="similarity">
    <text evidence="3">Belongs to the N(4)/N(6)-methyltransferase family.</text>
</comment>
<accession>A0A2A7SAP1</accession>
<dbReference type="InterPro" id="IPR001091">
    <property type="entry name" value="RM_Methyltransferase"/>
</dbReference>
<evidence type="ECO:0000256" key="4">
    <source>
        <dbReference type="SAM" id="MobiDB-lite"/>
    </source>
</evidence>
<dbReference type="InterPro" id="IPR029063">
    <property type="entry name" value="SAM-dependent_MTases_sf"/>
</dbReference>
<dbReference type="SUPFAM" id="SSF53335">
    <property type="entry name" value="S-adenosyl-L-methionine-dependent methyltransferases"/>
    <property type="match status" value="1"/>
</dbReference>
<evidence type="ECO:0000313" key="6">
    <source>
        <dbReference type="EMBL" id="PEH40503.1"/>
    </source>
</evidence>
<name>A0A2A7SAP1_BURGA</name>
<dbReference type="GO" id="GO:0032259">
    <property type="term" value="P:methylation"/>
    <property type="evidence" value="ECO:0007669"/>
    <property type="project" value="UniProtKB-KW"/>
</dbReference>
<evidence type="ECO:0000256" key="1">
    <source>
        <dbReference type="ARBA" id="ARBA00022603"/>
    </source>
</evidence>
<feature type="domain" description="DNA methylase N-4/N-6" evidence="5">
    <location>
        <begin position="139"/>
        <end position="394"/>
    </location>
</feature>
<dbReference type="Proteomes" id="UP000220629">
    <property type="component" value="Unassembled WGS sequence"/>
</dbReference>
<reference evidence="7" key="1">
    <citation type="submission" date="2017-09" db="EMBL/GenBank/DDBJ databases">
        <title>FDA dAtabase for Regulatory Grade micrObial Sequences (FDA-ARGOS): Supporting development and validation of Infectious Disease Dx tests.</title>
        <authorList>
            <person name="Minogue T."/>
            <person name="Wolcott M."/>
            <person name="Wasieloski L."/>
            <person name="Aguilar W."/>
            <person name="Moore D."/>
            <person name="Tallon L."/>
            <person name="Sadzewicz L."/>
            <person name="Ott S."/>
            <person name="Zhao X."/>
            <person name="Nagaraj S."/>
            <person name="Vavikolanu K."/>
            <person name="Aluvathingal J."/>
            <person name="Nadendla S."/>
            <person name="Sichtig H."/>
        </authorList>
    </citation>
    <scope>NUCLEOTIDE SEQUENCE [LARGE SCALE GENOMIC DNA]</scope>
    <source>
        <strain evidence="7">FDAARGOS_390</strain>
    </source>
</reference>
<dbReference type="InterPro" id="IPR002941">
    <property type="entry name" value="DNA_methylase_N4/N6"/>
</dbReference>
<evidence type="ECO:0000313" key="7">
    <source>
        <dbReference type="Proteomes" id="UP000220629"/>
    </source>
</evidence>
<organism evidence="6 7">
    <name type="scientific">Burkholderia gladioli</name>
    <name type="common">Pseudomonas marginata</name>
    <name type="synonym">Phytomonas marginata</name>
    <dbReference type="NCBI Taxonomy" id="28095"/>
    <lineage>
        <taxon>Bacteria</taxon>
        <taxon>Pseudomonadati</taxon>
        <taxon>Pseudomonadota</taxon>
        <taxon>Betaproteobacteria</taxon>
        <taxon>Burkholderiales</taxon>
        <taxon>Burkholderiaceae</taxon>
        <taxon>Burkholderia</taxon>
    </lineage>
</organism>
<dbReference type="RefSeq" id="WP_098153434.1">
    <property type="nucleotide sequence ID" value="NZ_PDDY01000003.1"/>
</dbReference>
<protein>
    <recommendedName>
        <fullName evidence="3">Methyltransferase</fullName>
        <ecNumber evidence="3">2.1.1.-</ecNumber>
    </recommendedName>
</protein>
<keyword evidence="2" id="KW-0808">Transferase</keyword>
<gene>
    <name evidence="6" type="ORF">CRM94_17505</name>
</gene>
<dbReference type="EC" id="2.1.1.-" evidence="3"/>
<proteinExistence type="inferred from homology"/>
<comment type="caution">
    <text evidence="6">The sequence shown here is derived from an EMBL/GenBank/DDBJ whole genome shotgun (WGS) entry which is preliminary data.</text>
</comment>
<feature type="region of interest" description="Disordered" evidence="4">
    <location>
        <begin position="279"/>
        <end position="300"/>
    </location>
</feature>
<dbReference type="Gene3D" id="3.40.50.150">
    <property type="entry name" value="Vaccinia Virus protein VP39"/>
    <property type="match status" value="1"/>
</dbReference>
<dbReference type="PRINTS" id="PR00508">
    <property type="entry name" value="S21N4MTFRASE"/>
</dbReference>
<evidence type="ECO:0000256" key="3">
    <source>
        <dbReference type="RuleBase" id="RU362026"/>
    </source>
</evidence>
<evidence type="ECO:0000259" key="5">
    <source>
        <dbReference type="Pfam" id="PF01555"/>
    </source>
</evidence>
<dbReference type="GO" id="GO:0003677">
    <property type="term" value="F:DNA binding"/>
    <property type="evidence" value="ECO:0007669"/>
    <property type="project" value="InterPro"/>
</dbReference>
<evidence type="ECO:0000256" key="2">
    <source>
        <dbReference type="ARBA" id="ARBA00022679"/>
    </source>
</evidence>
<dbReference type="GO" id="GO:0008170">
    <property type="term" value="F:N-methyltransferase activity"/>
    <property type="evidence" value="ECO:0007669"/>
    <property type="project" value="InterPro"/>
</dbReference>
<dbReference type="REBASE" id="630069">
    <property type="entry name" value="M2.Bgl94ORF17500P"/>
</dbReference>
<dbReference type="EMBL" id="PDDY01000003">
    <property type="protein sequence ID" value="PEH40503.1"/>
    <property type="molecule type" value="Genomic_DNA"/>
</dbReference>
<dbReference type="AlphaFoldDB" id="A0A2A7SAP1"/>
<dbReference type="Pfam" id="PF01555">
    <property type="entry name" value="N6_N4_Mtase"/>
    <property type="match status" value="1"/>
</dbReference>
<keyword evidence="1 6" id="KW-0489">Methyltransferase</keyword>